<organism evidence="1 4">
    <name type="scientific">Streptomyces cinereoruber</name>
    <dbReference type="NCBI Taxonomy" id="67260"/>
    <lineage>
        <taxon>Bacteria</taxon>
        <taxon>Bacillati</taxon>
        <taxon>Actinomycetota</taxon>
        <taxon>Actinomycetes</taxon>
        <taxon>Kitasatosporales</taxon>
        <taxon>Streptomycetaceae</taxon>
        <taxon>Streptomyces</taxon>
    </lineage>
</organism>
<evidence type="ECO:0000313" key="3">
    <source>
        <dbReference type="Proteomes" id="UP000326029"/>
    </source>
</evidence>
<dbReference type="Proteomes" id="UP000642014">
    <property type="component" value="Unassembled WGS sequence"/>
</dbReference>
<evidence type="ECO:0000313" key="1">
    <source>
        <dbReference type="EMBL" id="GGR35373.1"/>
    </source>
</evidence>
<dbReference type="Proteomes" id="UP000326029">
    <property type="component" value="Chromosome"/>
</dbReference>
<reference evidence="1" key="3">
    <citation type="submission" date="2023-08" db="EMBL/GenBank/DDBJ databases">
        <authorList>
            <person name="Sun Q."/>
            <person name="Ohkuma M."/>
        </authorList>
    </citation>
    <scope>NUCLEOTIDE SEQUENCE</scope>
    <source>
        <strain evidence="1">JCM 4205</strain>
    </source>
</reference>
<dbReference type="AlphaFoldDB" id="A0AAV4KPQ0"/>
<gene>
    <name evidence="2" type="ORF">CP977_12805</name>
    <name evidence="1" type="ORF">GCM10010497_42620</name>
</gene>
<name>A0AAV4KPQ0_9ACTN</name>
<reference evidence="2 3" key="2">
    <citation type="submission" date="2017-09" db="EMBL/GenBank/DDBJ databases">
        <authorList>
            <person name="Lee N."/>
            <person name="Cho B.-K."/>
        </authorList>
    </citation>
    <scope>NUCLEOTIDE SEQUENCE [LARGE SCALE GENOMIC DNA]</scope>
    <source>
        <strain evidence="2 3">ATCC 19740</strain>
    </source>
</reference>
<keyword evidence="3" id="KW-1185">Reference proteome</keyword>
<sequence>MTDPTGAPTLAWTTVEQYLGERLGTRYRLSPADRHPVVTYEIGHGGQDIALLVELGRNRRPPRSPLPAVVIDQVAMDGGMRMARIRTARVELMRDFHDMALAIADRIVVRNRSLDSAFAETVEGWSSLLDRPRGMSVERRIGLLGELSVLSRLAETYGWETAVEAWTGPYGEEHDFALSDFDIEVKTTASERRRHVIHGIGQLQAAPGRPLWFASLRLTRGGAGGRTLAESARTVRRAVAEHAPSALFKLDSALERSGWSSTRMDDERWAPRDEALVLAAESVPRLDRALITAATFERISAVRYETDVTGIAPTPGAPVSLAGLRLP</sequence>
<evidence type="ECO:0000313" key="2">
    <source>
        <dbReference type="EMBL" id="QEV32933.1"/>
    </source>
</evidence>
<dbReference type="RefSeq" id="WP_152370127.1">
    <property type="nucleotide sequence ID" value="NZ_BMSJ01000008.1"/>
</dbReference>
<dbReference type="InterPro" id="IPR025534">
    <property type="entry name" value="DUF4420"/>
</dbReference>
<protein>
    <submittedName>
        <fullName evidence="2">PD-(D/E)XK motif protein</fullName>
    </submittedName>
</protein>
<accession>A0AAV4KPQ0</accession>
<dbReference type="EMBL" id="BMSJ01000008">
    <property type="protein sequence ID" value="GGR35373.1"/>
    <property type="molecule type" value="Genomic_DNA"/>
</dbReference>
<proteinExistence type="predicted"/>
<reference evidence="1 4" key="1">
    <citation type="journal article" date="2014" name="Int. J. Syst. Evol. Microbiol.">
        <title>Complete genome sequence of Corynebacterium casei LMG S-19264T (=DSM 44701T), isolated from a smear-ripened cheese.</title>
        <authorList>
            <consortium name="US DOE Joint Genome Institute (JGI-PGF)"/>
            <person name="Walter F."/>
            <person name="Albersmeier A."/>
            <person name="Kalinowski J."/>
            <person name="Ruckert C."/>
        </authorList>
    </citation>
    <scope>NUCLEOTIDE SEQUENCE [LARGE SCALE GENOMIC DNA]</scope>
    <source>
        <strain evidence="1 4">JCM 4205</strain>
    </source>
</reference>
<evidence type="ECO:0000313" key="4">
    <source>
        <dbReference type="Proteomes" id="UP000642014"/>
    </source>
</evidence>
<dbReference type="GeneID" id="95454647"/>
<dbReference type="EMBL" id="CP023693">
    <property type="protein sequence ID" value="QEV32933.1"/>
    <property type="molecule type" value="Genomic_DNA"/>
</dbReference>
<dbReference type="Pfam" id="PF14390">
    <property type="entry name" value="DUF4420"/>
    <property type="match status" value="1"/>
</dbReference>